<dbReference type="SFLD" id="SFLDG01017">
    <property type="entry name" value="Polyprenyl_Transferase_Like"/>
    <property type="match status" value="1"/>
</dbReference>
<dbReference type="PROSITE" id="PS00723">
    <property type="entry name" value="POLYPRENYL_SYNTHASE_1"/>
    <property type="match status" value="1"/>
</dbReference>
<evidence type="ECO:0000256" key="6">
    <source>
        <dbReference type="ARBA" id="ARBA00023229"/>
    </source>
</evidence>
<evidence type="ECO:0000313" key="8">
    <source>
        <dbReference type="EMBL" id="AUR51157.1"/>
    </source>
</evidence>
<proteinExistence type="inferred from homology"/>
<dbReference type="OrthoDB" id="9805316at2"/>
<sequence>MDNQDFINNNHIKLIEQKLHHILAQPAKCGTLLSAMQYSTLDGGKRIRPRFTIAAGILSDANLDATITIGCAIELIHCFSLIHDDLPIMDNDDLRRGRPTNHKVFGDAVALLSGDALHALCFEVLSSSELHVEAKSRLNIINLIAHAIGSQGMVGGQTIDWLSTGKRLTLEQLQEMHLLKTGALLRAAILAGFLAGQNTSELQLKELDIIAKKIGLLFQIVDDIIDTTEDTETLGKTANKDQVNNKATYVNILGLTQTQHIAKQLHSEIKGLIKAHKHSEQLQYLADCVYYRNS</sequence>
<evidence type="ECO:0000256" key="3">
    <source>
        <dbReference type="ARBA" id="ARBA00022679"/>
    </source>
</evidence>
<dbReference type="GO" id="GO:0005737">
    <property type="term" value="C:cytoplasm"/>
    <property type="evidence" value="ECO:0007669"/>
    <property type="project" value="UniProtKB-ARBA"/>
</dbReference>
<dbReference type="EMBL" id="CP024847">
    <property type="protein sequence ID" value="AUR51157.1"/>
    <property type="molecule type" value="Genomic_DNA"/>
</dbReference>
<dbReference type="FunFam" id="1.10.600.10:FF:000001">
    <property type="entry name" value="Geranylgeranyl diphosphate synthase"/>
    <property type="match status" value="1"/>
</dbReference>
<dbReference type="InterPro" id="IPR000092">
    <property type="entry name" value="Polyprenyl_synt"/>
</dbReference>
<dbReference type="Pfam" id="PF00348">
    <property type="entry name" value="polyprenyl_synt"/>
    <property type="match status" value="1"/>
</dbReference>
<evidence type="ECO:0000256" key="2">
    <source>
        <dbReference type="ARBA" id="ARBA00006706"/>
    </source>
</evidence>
<keyword evidence="5" id="KW-0460">Magnesium</keyword>
<dbReference type="PANTHER" id="PTHR43281">
    <property type="entry name" value="FARNESYL DIPHOSPHATE SYNTHASE"/>
    <property type="match status" value="1"/>
</dbReference>
<keyword evidence="6" id="KW-0414">Isoprene biosynthesis</keyword>
<keyword evidence="3 7" id="KW-0808">Transferase</keyword>
<dbReference type="CDD" id="cd00685">
    <property type="entry name" value="Trans_IPPS_HT"/>
    <property type="match status" value="1"/>
</dbReference>
<protein>
    <submittedName>
        <fullName evidence="8">Geranyl transferase</fullName>
    </submittedName>
</protein>
<dbReference type="GO" id="GO:0046872">
    <property type="term" value="F:metal ion binding"/>
    <property type="evidence" value="ECO:0007669"/>
    <property type="project" value="UniProtKB-KW"/>
</dbReference>
<dbReference type="PANTHER" id="PTHR43281:SF1">
    <property type="entry name" value="FARNESYL DIPHOSPHATE SYNTHASE"/>
    <property type="match status" value="1"/>
</dbReference>
<evidence type="ECO:0000256" key="1">
    <source>
        <dbReference type="ARBA" id="ARBA00001946"/>
    </source>
</evidence>
<dbReference type="InterPro" id="IPR033749">
    <property type="entry name" value="Polyprenyl_synt_CS"/>
</dbReference>
<organism evidence="8 9">
    <name type="scientific">Aquella oligotrophica</name>
    <dbReference type="NCBI Taxonomy" id="2067065"/>
    <lineage>
        <taxon>Bacteria</taxon>
        <taxon>Pseudomonadati</taxon>
        <taxon>Pseudomonadota</taxon>
        <taxon>Betaproteobacteria</taxon>
        <taxon>Neisseriales</taxon>
        <taxon>Neisseriaceae</taxon>
        <taxon>Aquella</taxon>
    </lineage>
</organism>
<name>A0A2I7N3W3_9NEIS</name>
<dbReference type="InterPro" id="IPR053378">
    <property type="entry name" value="Prenyl_diphosphate_synthase"/>
</dbReference>
<dbReference type="PROSITE" id="PS00444">
    <property type="entry name" value="POLYPRENYL_SYNTHASE_2"/>
    <property type="match status" value="1"/>
</dbReference>
<dbReference type="SFLD" id="SFLDS00005">
    <property type="entry name" value="Isoprenoid_Synthase_Type_I"/>
    <property type="match status" value="1"/>
</dbReference>
<keyword evidence="9" id="KW-1185">Reference proteome</keyword>
<dbReference type="Gene3D" id="1.10.600.10">
    <property type="entry name" value="Farnesyl Diphosphate Synthase"/>
    <property type="match status" value="1"/>
</dbReference>
<evidence type="ECO:0000313" key="9">
    <source>
        <dbReference type="Proteomes" id="UP000236655"/>
    </source>
</evidence>
<reference evidence="9" key="1">
    <citation type="submission" date="2017-11" db="EMBL/GenBank/DDBJ databases">
        <authorList>
            <person name="Chan K.G."/>
            <person name="Lee L.S."/>
        </authorList>
    </citation>
    <scope>NUCLEOTIDE SEQUENCE [LARGE SCALE GENOMIC DNA]</scope>
    <source>
        <strain evidence="9">DSM 100970</strain>
    </source>
</reference>
<dbReference type="RefSeq" id="WP_102950457.1">
    <property type="nucleotide sequence ID" value="NZ_CP024847.1"/>
</dbReference>
<accession>A0A2I7N3W3</accession>
<comment type="similarity">
    <text evidence="2 7">Belongs to the FPP/GGPP synthase family.</text>
</comment>
<dbReference type="KEGG" id="nba:CUN60_02185"/>
<dbReference type="InterPro" id="IPR008949">
    <property type="entry name" value="Isoprenoid_synthase_dom_sf"/>
</dbReference>
<keyword evidence="4" id="KW-0479">Metal-binding</keyword>
<dbReference type="Proteomes" id="UP000236655">
    <property type="component" value="Chromosome"/>
</dbReference>
<comment type="cofactor">
    <cofactor evidence="1">
        <name>Mg(2+)</name>
        <dbReference type="ChEBI" id="CHEBI:18420"/>
    </cofactor>
</comment>
<dbReference type="NCBIfam" id="NF045485">
    <property type="entry name" value="FPPsyn"/>
    <property type="match status" value="1"/>
</dbReference>
<evidence type="ECO:0000256" key="4">
    <source>
        <dbReference type="ARBA" id="ARBA00022723"/>
    </source>
</evidence>
<dbReference type="GO" id="GO:0004659">
    <property type="term" value="F:prenyltransferase activity"/>
    <property type="evidence" value="ECO:0007669"/>
    <property type="project" value="InterPro"/>
</dbReference>
<evidence type="ECO:0000256" key="5">
    <source>
        <dbReference type="ARBA" id="ARBA00022842"/>
    </source>
</evidence>
<dbReference type="GO" id="GO:0016114">
    <property type="term" value="P:terpenoid biosynthetic process"/>
    <property type="evidence" value="ECO:0007669"/>
    <property type="project" value="UniProtKB-ARBA"/>
</dbReference>
<evidence type="ECO:0000256" key="7">
    <source>
        <dbReference type="RuleBase" id="RU004466"/>
    </source>
</evidence>
<dbReference type="AlphaFoldDB" id="A0A2I7N3W3"/>
<dbReference type="SUPFAM" id="SSF48576">
    <property type="entry name" value="Terpenoid synthases"/>
    <property type="match status" value="1"/>
</dbReference>
<gene>
    <name evidence="8" type="ORF">CUN60_02185</name>
</gene>